<dbReference type="EMBL" id="JABMCH010000066">
    <property type="protein sequence ID" value="NUU47857.1"/>
    <property type="molecule type" value="Genomic_DNA"/>
</dbReference>
<dbReference type="PANTHER" id="PTHR31616:SF0">
    <property type="entry name" value="GLUCAN 1,4-ALPHA-GLUCOSIDASE"/>
    <property type="match status" value="1"/>
</dbReference>
<dbReference type="InterPro" id="IPR008928">
    <property type="entry name" value="6-hairpin_glycosidase_sf"/>
</dbReference>
<comment type="cofactor">
    <cofactor evidence="10">
        <name>phosphate</name>
        <dbReference type="ChEBI" id="CHEBI:43474"/>
    </cofactor>
</comment>
<evidence type="ECO:0000256" key="6">
    <source>
        <dbReference type="ARBA" id="ARBA00023277"/>
    </source>
</evidence>
<proteinExistence type="inferred from homology"/>
<keyword evidence="5 14" id="KW-0378">Hydrolase</keyword>
<evidence type="ECO:0000256" key="7">
    <source>
        <dbReference type="ARBA" id="ARBA00023295"/>
    </source>
</evidence>
<comment type="catalytic activity">
    <reaction evidence="1">
        <text>alpha,alpha-trehalose + H2O = alpha-D-glucose + beta-D-glucose</text>
        <dbReference type="Rhea" id="RHEA:32675"/>
        <dbReference type="ChEBI" id="CHEBI:15377"/>
        <dbReference type="ChEBI" id="CHEBI:15903"/>
        <dbReference type="ChEBI" id="CHEBI:16551"/>
        <dbReference type="ChEBI" id="CHEBI:17925"/>
        <dbReference type="EC" id="3.2.1.28"/>
    </reaction>
</comment>
<dbReference type="InterPro" id="IPR011613">
    <property type="entry name" value="GH15-like"/>
</dbReference>
<dbReference type="EC" id="3.2.1.28" evidence="3"/>
<dbReference type="InterPro" id="IPR012341">
    <property type="entry name" value="6hp_glycosidase-like_sf"/>
</dbReference>
<comment type="pathway">
    <text evidence="11">Glycan degradation; trehalose degradation; D-glucose from alpha,alpha-trehalose: step 1/1.</text>
</comment>
<evidence type="ECO:0000256" key="2">
    <source>
        <dbReference type="ARBA" id="ARBA00006188"/>
    </source>
</evidence>
<dbReference type="InterPro" id="IPR045582">
    <property type="entry name" value="Trehalase-like_N"/>
</dbReference>
<keyword evidence="15" id="KW-1185">Reference proteome</keyword>
<comment type="similarity">
    <text evidence="2">Belongs to the glycosyl hydrolase 15 family.</text>
</comment>
<evidence type="ECO:0000256" key="8">
    <source>
        <dbReference type="ARBA" id="ARBA00030473"/>
    </source>
</evidence>
<evidence type="ECO:0000256" key="4">
    <source>
        <dbReference type="ARBA" id="ARBA00019905"/>
    </source>
</evidence>
<evidence type="ECO:0000259" key="12">
    <source>
        <dbReference type="Pfam" id="PF00723"/>
    </source>
</evidence>
<evidence type="ECO:0000313" key="15">
    <source>
        <dbReference type="Proteomes" id="UP000536441"/>
    </source>
</evidence>
<dbReference type="FunFam" id="1.50.10.10:FF:000005">
    <property type="entry name" value="Glycosyl hydrolase, glucoamylase"/>
    <property type="match status" value="1"/>
</dbReference>
<dbReference type="AlphaFoldDB" id="A0A7Y6EI86"/>
<evidence type="ECO:0000256" key="5">
    <source>
        <dbReference type="ARBA" id="ARBA00022801"/>
    </source>
</evidence>
<dbReference type="Proteomes" id="UP000536441">
    <property type="component" value="Unassembled WGS sequence"/>
</dbReference>
<gene>
    <name evidence="14" type="ORF">HP438_12845</name>
</gene>
<evidence type="ECO:0000256" key="10">
    <source>
        <dbReference type="ARBA" id="ARBA00053030"/>
    </source>
</evidence>
<dbReference type="Gene3D" id="1.50.10.10">
    <property type="match status" value="1"/>
</dbReference>
<reference evidence="14 15" key="1">
    <citation type="submission" date="2020-05" db="EMBL/GenBank/DDBJ databases">
        <title>Genome Sequencing of Type Strains.</title>
        <authorList>
            <person name="Lemaire J.F."/>
            <person name="Inderbitzin P."/>
            <person name="Gregorio O.A."/>
            <person name="Collins S.B."/>
            <person name="Wespe N."/>
            <person name="Knight-Connoni V."/>
        </authorList>
    </citation>
    <scope>NUCLEOTIDE SEQUENCE [LARGE SCALE GENOMIC DNA]</scope>
    <source>
        <strain evidence="14 15">DSM 100049</strain>
    </source>
</reference>
<organism evidence="14 15">
    <name type="scientific">Sphingomonas zeae</name>
    <dbReference type="NCBI Taxonomy" id="1646122"/>
    <lineage>
        <taxon>Bacteria</taxon>
        <taxon>Pseudomonadati</taxon>
        <taxon>Pseudomonadota</taxon>
        <taxon>Alphaproteobacteria</taxon>
        <taxon>Sphingomonadales</taxon>
        <taxon>Sphingomonadaceae</taxon>
        <taxon>Sphingomonas</taxon>
    </lineage>
</organism>
<dbReference type="Pfam" id="PF00723">
    <property type="entry name" value="Glyco_hydro_15"/>
    <property type="match status" value="1"/>
</dbReference>
<name>A0A7Y6EI86_9SPHN</name>
<dbReference type="GO" id="GO:0004555">
    <property type="term" value="F:alpha,alpha-trehalase activity"/>
    <property type="evidence" value="ECO:0007669"/>
    <property type="project" value="UniProtKB-EC"/>
</dbReference>
<protein>
    <recommendedName>
        <fullName evidence="4">Trehalase</fullName>
        <ecNumber evidence="3">3.2.1.28</ecNumber>
    </recommendedName>
    <alternativeName>
        <fullName evidence="8">Alpha,alpha-trehalase</fullName>
    </alternativeName>
    <alternativeName>
        <fullName evidence="9">Alpha,alpha-trehalose glucohydrolase</fullName>
    </alternativeName>
</protein>
<keyword evidence="6" id="KW-0119">Carbohydrate metabolism</keyword>
<evidence type="ECO:0000259" key="13">
    <source>
        <dbReference type="Pfam" id="PF19291"/>
    </source>
</evidence>
<sequence>MIGSTHSAALVHRSGAIEWLCLPRFDSDGIFVSLLGTSDHGGWRLGATDEDARVSRRYLPDTLILETTVETNTGTAVVIDFMPPPARDGVHEVVRIIRGMKGRVSMMTDLRVRFNYGESTPWVEEREGALFFIAGSNGLRLSTSVPLSVDHLSQSAEFEIVEGQEIAATLDWFPSHETPPLPRDPFALLRHNEAEWRRWMEECTYDGPHVDAVRRSLLTLKGLTYAPTGGIVAAPTTSLPEHPGGVRNWDYRYCWLRDAIWTIHAFAQSGYRQEASDWRWWLMRATAGAPADVQIMYGLHGERRLIETELDHLPGYENSRPVRLGNGAHDQLQLDIYGSLLGAFNAARRAGIADMDKAWSFECAIADCLLERWREPDSGLWEVRGPPRHFVYSKMMCWLAFDRLIASAEEFGLDGPVERWRAERNTIHAEICEKGFDTASNSFVQYYGADRVDAALLQIPLLGFLPADDPRVRGTVARVEADLLRDGVVYRYLTDSEEADGLPGDEGAFLACSFWLVDAWLLDGRRGEAVALFERLLTYGNDLGLFAEEYDPGSRRLLGNFPQAFTHFALVNTAHLLAAIDGGRSPVDGIVWRQGRRR</sequence>
<accession>A0A7Y6EI86</accession>
<dbReference type="PANTHER" id="PTHR31616">
    <property type="entry name" value="TREHALASE"/>
    <property type="match status" value="1"/>
</dbReference>
<feature type="domain" description="Trehalase-like N-terminal" evidence="13">
    <location>
        <begin position="1"/>
        <end position="141"/>
    </location>
</feature>
<dbReference type="GO" id="GO:0005993">
    <property type="term" value="P:trehalose catabolic process"/>
    <property type="evidence" value="ECO:0007669"/>
    <property type="project" value="UniProtKB-ARBA"/>
</dbReference>
<evidence type="ECO:0000256" key="1">
    <source>
        <dbReference type="ARBA" id="ARBA00001576"/>
    </source>
</evidence>
<dbReference type="Pfam" id="PF19291">
    <property type="entry name" value="TREH_N"/>
    <property type="match status" value="1"/>
</dbReference>
<evidence type="ECO:0000256" key="11">
    <source>
        <dbReference type="ARBA" id="ARBA00060615"/>
    </source>
</evidence>
<comment type="caution">
    <text evidence="14">The sequence shown here is derived from an EMBL/GenBank/DDBJ whole genome shotgun (WGS) entry which is preliminary data.</text>
</comment>
<dbReference type="SUPFAM" id="SSF48208">
    <property type="entry name" value="Six-hairpin glycosidases"/>
    <property type="match status" value="1"/>
</dbReference>
<evidence type="ECO:0000256" key="9">
    <source>
        <dbReference type="ARBA" id="ARBA00031637"/>
    </source>
</evidence>
<evidence type="ECO:0000256" key="3">
    <source>
        <dbReference type="ARBA" id="ARBA00012757"/>
    </source>
</evidence>
<feature type="domain" description="GH15-like" evidence="12">
    <location>
        <begin position="208"/>
        <end position="574"/>
    </location>
</feature>
<keyword evidence="7" id="KW-0326">Glycosidase</keyword>
<evidence type="ECO:0000313" key="14">
    <source>
        <dbReference type="EMBL" id="NUU47857.1"/>
    </source>
</evidence>